<gene>
    <name evidence="1" type="ORF">QGN29_09585</name>
</gene>
<reference evidence="1" key="1">
    <citation type="submission" date="2023-04" db="EMBL/GenBank/DDBJ databases">
        <title>Complete genome sequence of Temperatibacter marinus.</title>
        <authorList>
            <person name="Rong J.-C."/>
            <person name="Yi M.-L."/>
            <person name="Zhao Q."/>
        </authorList>
    </citation>
    <scope>NUCLEOTIDE SEQUENCE</scope>
    <source>
        <strain evidence="1">NBRC 110045</strain>
    </source>
</reference>
<dbReference type="EMBL" id="CP123872">
    <property type="protein sequence ID" value="WND01803.1"/>
    <property type="molecule type" value="Genomic_DNA"/>
</dbReference>
<accession>A0AA52EEV3</accession>
<dbReference type="EC" id="1.-.-.-" evidence="1"/>
<keyword evidence="1" id="KW-0560">Oxidoreductase</keyword>
<organism evidence="1 2">
    <name type="scientific">Temperatibacter marinus</name>
    <dbReference type="NCBI Taxonomy" id="1456591"/>
    <lineage>
        <taxon>Bacteria</taxon>
        <taxon>Pseudomonadati</taxon>
        <taxon>Pseudomonadota</taxon>
        <taxon>Alphaproteobacteria</taxon>
        <taxon>Kordiimonadales</taxon>
        <taxon>Temperatibacteraceae</taxon>
        <taxon>Temperatibacter</taxon>
    </lineage>
</organism>
<dbReference type="InterPro" id="IPR027056">
    <property type="entry name" value="Gluconate_2DH_su3"/>
</dbReference>
<dbReference type="AlphaFoldDB" id="A0AA52EEV3"/>
<name>A0AA52EEV3_9PROT</name>
<dbReference type="GO" id="GO:0016491">
    <property type="term" value="F:oxidoreductase activity"/>
    <property type="evidence" value="ECO:0007669"/>
    <property type="project" value="UniProtKB-KW"/>
</dbReference>
<sequence length="244" mass="26974">MTAFRKDIDRRTSMKWMASMAATVLSASAGTYETLAADAYGEESSTWPALTLKRITGPGYGTDPDLVSPKTPWPLTLSTEEKLLLTRLSDLICPEDSGGPSASHVGVVSVIDEWVSAPYRSQQNDRMLVIPGLQWVNEEAQRRSGRSFLDSSNKQQEAILDAIAYADKGFGEELKMPKRFFSKLRQLVFGAYFSSPEGMKDIGYMGNVPIEGPWPGPTREALEHLNTVLENLGYKPEPIPLVQE</sequence>
<evidence type="ECO:0000313" key="2">
    <source>
        <dbReference type="Proteomes" id="UP001268683"/>
    </source>
</evidence>
<dbReference type="Proteomes" id="UP001268683">
    <property type="component" value="Chromosome"/>
</dbReference>
<dbReference type="Pfam" id="PF13618">
    <property type="entry name" value="Gluconate_2-dh3"/>
    <property type="match status" value="1"/>
</dbReference>
<dbReference type="RefSeq" id="WP_310797633.1">
    <property type="nucleotide sequence ID" value="NZ_CP123872.1"/>
</dbReference>
<proteinExistence type="predicted"/>
<dbReference type="KEGG" id="tmk:QGN29_09585"/>
<protein>
    <submittedName>
        <fullName evidence="1">Gluconate 2-dehydrogenase subunit 3 family protein</fullName>
        <ecNumber evidence="1">1.-.-.-</ecNumber>
    </submittedName>
</protein>
<keyword evidence="2" id="KW-1185">Reference proteome</keyword>
<evidence type="ECO:0000313" key="1">
    <source>
        <dbReference type="EMBL" id="WND01803.1"/>
    </source>
</evidence>